<reference evidence="1" key="1">
    <citation type="submission" date="2014-09" db="EMBL/GenBank/DDBJ databases">
        <authorList>
            <person name="Magalhaes I.L.F."/>
            <person name="Oliveira U."/>
            <person name="Santos F.R."/>
            <person name="Vidigal T.H.D.A."/>
            <person name="Brescovit A.D."/>
            <person name="Santos A.J."/>
        </authorList>
    </citation>
    <scope>NUCLEOTIDE SEQUENCE</scope>
    <source>
        <tissue evidence="1">Shoot tissue taken approximately 20 cm above the soil surface</tissue>
    </source>
</reference>
<sequence>MKGMPKCWAKTKMDTIFRQINLN</sequence>
<name>A0A0A9HDY8_ARUDO</name>
<reference evidence="1" key="2">
    <citation type="journal article" date="2015" name="Data Brief">
        <title>Shoot transcriptome of the giant reed, Arundo donax.</title>
        <authorList>
            <person name="Barrero R.A."/>
            <person name="Guerrero F.D."/>
            <person name="Moolhuijzen P."/>
            <person name="Goolsby J.A."/>
            <person name="Tidwell J."/>
            <person name="Bellgard S.E."/>
            <person name="Bellgard M.I."/>
        </authorList>
    </citation>
    <scope>NUCLEOTIDE SEQUENCE</scope>
    <source>
        <tissue evidence="1">Shoot tissue taken approximately 20 cm above the soil surface</tissue>
    </source>
</reference>
<accession>A0A0A9HDY8</accession>
<evidence type="ECO:0000313" key="1">
    <source>
        <dbReference type="EMBL" id="JAE34977.1"/>
    </source>
</evidence>
<proteinExistence type="predicted"/>
<dbReference type="EMBL" id="GBRH01162919">
    <property type="protein sequence ID" value="JAE34977.1"/>
    <property type="molecule type" value="Transcribed_RNA"/>
</dbReference>
<dbReference type="AlphaFoldDB" id="A0A0A9HDY8"/>
<protein>
    <submittedName>
        <fullName evidence="1">Uncharacterized protein</fullName>
    </submittedName>
</protein>
<organism evidence="1">
    <name type="scientific">Arundo donax</name>
    <name type="common">Giant reed</name>
    <name type="synonym">Donax arundinaceus</name>
    <dbReference type="NCBI Taxonomy" id="35708"/>
    <lineage>
        <taxon>Eukaryota</taxon>
        <taxon>Viridiplantae</taxon>
        <taxon>Streptophyta</taxon>
        <taxon>Embryophyta</taxon>
        <taxon>Tracheophyta</taxon>
        <taxon>Spermatophyta</taxon>
        <taxon>Magnoliopsida</taxon>
        <taxon>Liliopsida</taxon>
        <taxon>Poales</taxon>
        <taxon>Poaceae</taxon>
        <taxon>PACMAD clade</taxon>
        <taxon>Arundinoideae</taxon>
        <taxon>Arundineae</taxon>
        <taxon>Arundo</taxon>
    </lineage>
</organism>